<evidence type="ECO:0000313" key="1">
    <source>
        <dbReference type="EMBL" id="TMM37215.1"/>
    </source>
</evidence>
<organism evidence="1 2">
    <name type="scientific">Colwellia ponticola</name>
    <dbReference type="NCBI Taxonomy" id="2304625"/>
    <lineage>
        <taxon>Bacteria</taxon>
        <taxon>Pseudomonadati</taxon>
        <taxon>Pseudomonadota</taxon>
        <taxon>Gammaproteobacteria</taxon>
        <taxon>Alteromonadales</taxon>
        <taxon>Colwelliaceae</taxon>
        <taxon>Colwellia</taxon>
    </lineage>
</organism>
<dbReference type="EMBL" id="SZVP01000078">
    <property type="protein sequence ID" value="TMM37215.1"/>
    <property type="molecule type" value="Genomic_DNA"/>
</dbReference>
<sequence>MKNILNIIKKSIVPLLGAALVVSCGEEHDFTPYAVSASDNTSNVKFIHAAIGANGTNLQVNYFIGAEKISSVGVTV</sequence>
<protein>
    <recommendedName>
        <fullName evidence="3">DUF4397 domain-containing protein</fullName>
    </recommendedName>
</protein>
<gene>
    <name evidence="1" type="ORF">FCS21_15920</name>
</gene>
<evidence type="ECO:0008006" key="3">
    <source>
        <dbReference type="Google" id="ProtNLM"/>
    </source>
</evidence>
<reference evidence="1 2" key="1">
    <citation type="submission" date="2019-05" db="EMBL/GenBank/DDBJ databases">
        <title>Colwellia ponticola sp. nov., isolated from seawater.</title>
        <authorList>
            <person name="Yoon J.-H."/>
        </authorList>
    </citation>
    <scope>NUCLEOTIDE SEQUENCE [LARGE SCALE GENOMIC DNA]</scope>
    <source>
        <strain evidence="1 2">OISW-25</strain>
    </source>
</reference>
<comment type="caution">
    <text evidence="1">The sequence shown here is derived from an EMBL/GenBank/DDBJ whole genome shotgun (WGS) entry which is preliminary data.</text>
</comment>
<dbReference type="AlphaFoldDB" id="A0A8H2JJC5"/>
<evidence type="ECO:0000313" key="2">
    <source>
        <dbReference type="Proteomes" id="UP000307702"/>
    </source>
</evidence>
<keyword evidence="2" id="KW-1185">Reference proteome</keyword>
<proteinExistence type="predicted"/>
<name>A0A8H2JJC5_9GAMM</name>
<accession>A0A8H2JJC5</accession>
<dbReference type="OrthoDB" id="9792011at2"/>
<dbReference type="PROSITE" id="PS51257">
    <property type="entry name" value="PROKAR_LIPOPROTEIN"/>
    <property type="match status" value="1"/>
</dbReference>
<dbReference type="Proteomes" id="UP000307702">
    <property type="component" value="Unassembled WGS sequence"/>
</dbReference>
<feature type="non-terminal residue" evidence="1">
    <location>
        <position position="76"/>
    </location>
</feature>